<keyword evidence="3" id="KW-1185">Reference proteome</keyword>
<dbReference type="RefSeq" id="WP_127046679.1">
    <property type="nucleotide sequence ID" value="NZ_RZGZ01000001.1"/>
</dbReference>
<comment type="caution">
    <text evidence="2">The sequence shown here is derived from an EMBL/GenBank/DDBJ whole genome shotgun (WGS) entry which is preliminary data.</text>
</comment>
<dbReference type="InterPro" id="IPR036866">
    <property type="entry name" value="RibonucZ/Hydroxyglut_hydro"/>
</dbReference>
<dbReference type="SMART" id="SM00849">
    <property type="entry name" value="Lactamase_B"/>
    <property type="match status" value="1"/>
</dbReference>
<name>A0A433JWI6_9MICO</name>
<accession>A0A433JWI6</accession>
<evidence type="ECO:0000313" key="2">
    <source>
        <dbReference type="EMBL" id="RUR03365.1"/>
    </source>
</evidence>
<dbReference type="OrthoDB" id="2971563at2"/>
<dbReference type="AlphaFoldDB" id="A0A433JWI6"/>
<sequence>MTRPVGSGGRNSNAPLLPVVDPWFRVVPSADGRILRVDEPHVDPLVAANVWIVRGRERELVVDTGLGIVSIDEAVPGLSGRDPLVVVTHAHLDHAGGASAFARVHAHPAEDLVHPRAASLHGPSELDLLGLHDPATRAEVGEWLISAVPHAGFDLAAYEVLPPAETVAIGDGDVLDLGDRRLTVLHLPGHSLGSIVLVDEHDGLLFSGDVVYDDELYDDMDGADPVVYRRSLERLLSLDVRKVYPGHGEVFGPERLAEIVAEYSGEDHTAGPSEPRSR</sequence>
<reference evidence="2 3" key="1">
    <citation type="submission" date="2018-12" db="EMBL/GenBank/DDBJ databases">
        <authorList>
            <person name="Li F."/>
        </authorList>
    </citation>
    <scope>NUCLEOTIDE SEQUENCE [LARGE SCALE GENOMIC DNA]</scope>
    <source>
        <strain evidence="2 3">EGI 6500705</strain>
    </source>
</reference>
<dbReference type="PANTHER" id="PTHR42951">
    <property type="entry name" value="METALLO-BETA-LACTAMASE DOMAIN-CONTAINING"/>
    <property type="match status" value="1"/>
</dbReference>
<proteinExistence type="predicted"/>
<dbReference type="InterPro" id="IPR050855">
    <property type="entry name" value="NDM-1-like"/>
</dbReference>
<dbReference type="InterPro" id="IPR001279">
    <property type="entry name" value="Metallo-B-lactamas"/>
</dbReference>
<dbReference type="GO" id="GO:0016787">
    <property type="term" value="F:hydrolase activity"/>
    <property type="evidence" value="ECO:0007669"/>
    <property type="project" value="UniProtKB-KW"/>
</dbReference>
<dbReference type="SUPFAM" id="SSF56281">
    <property type="entry name" value="Metallo-hydrolase/oxidoreductase"/>
    <property type="match status" value="1"/>
</dbReference>
<evidence type="ECO:0000259" key="1">
    <source>
        <dbReference type="SMART" id="SM00849"/>
    </source>
</evidence>
<dbReference type="Pfam" id="PF00753">
    <property type="entry name" value="Lactamase_B"/>
    <property type="match status" value="1"/>
</dbReference>
<dbReference type="Gene3D" id="3.60.15.10">
    <property type="entry name" value="Ribonuclease Z/Hydroxyacylglutathione hydrolase-like"/>
    <property type="match status" value="1"/>
</dbReference>
<organism evidence="2 3">
    <name type="scientific">Labedella endophytica</name>
    <dbReference type="NCBI Taxonomy" id="1523160"/>
    <lineage>
        <taxon>Bacteria</taxon>
        <taxon>Bacillati</taxon>
        <taxon>Actinomycetota</taxon>
        <taxon>Actinomycetes</taxon>
        <taxon>Micrococcales</taxon>
        <taxon>Microbacteriaceae</taxon>
        <taxon>Labedella</taxon>
    </lineage>
</organism>
<keyword evidence="2" id="KW-0378">Hydrolase</keyword>
<evidence type="ECO:0000313" key="3">
    <source>
        <dbReference type="Proteomes" id="UP000274909"/>
    </source>
</evidence>
<feature type="domain" description="Metallo-beta-lactamase" evidence="1">
    <location>
        <begin position="47"/>
        <end position="247"/>
    </location>
</feature>
<dbReference type="EMBL" id="RZGZ01000001">
    <property type="protein sequence ID" value="RUR03365.1"/>
    <property type="molecule type" value="Genomic_DNA"/>
</dbReference>
<gene>
    <name evidence="2" type="ORF">ELQ94_02115</name>
</gene>
<dbReference type="PANTHER" id="PTHR42951:SF4">
    <property type="entry name" value="ACYL-COENZYME A THIOESTERASE MBLAC2"/>
    <property type="match status" value="1"/>
</dbReference>
<protein>
    <submittedName>
        <fullName evidence="2">MBL fold metallo-hydrolase</fullName>
    </submittedName>
</protein>
<dbReference type="Proteomes" id="UP000274909">
    <property type="component" value="Unassembled WGS sequence"/>
</dbReference>